<dbReference type="AlphaFoldDB" id="A0A9X1Y751"/>
<dbReference type="GO" id="GO:0051537">
    <property type="term" value="F:2 iron, 2 sulfur cluster binding"/>
    <property type="evidence" value="ECO:0007669"/>
    <property type="project" value="UniProtKB-KW"/>
</dbReference>
<dbReference type="GO" id="GO:0046872">
    <property type="term" value="F:metal ion binding"/>
    <property type="evidence" value="ECO:0007669"/>
    <property type="project" value="UniProtKB-KW"/>
</dbReference>
<dbReference type="PROSITE" id="PS51296">
    <property type="entry name" value="RIESKE"/>
    <property type="match status" value="1"/>
</dbReference>
<dbReference type="EMBL" id="JALPRX010000008">
    <property type="protein sequence ID" value="MCK8783302.1"/>
    <property type="molecule type" value="Genomic_DNA"/>
</dbReference>
<keyword evidence="8" id="KW-1185">Reference proteome</keyword>
<keyword evidence="4" id="KW-0408">Iron</keyword>
<organism evidence="7 8">
    <name type="scientific">Roseomonas acroporae</name>
    <dbReference type="NCBI Taxonomy" id="2937791"/>
    <lineage>
        <taxon>Bacteria</taxon>
        <taxon>Pseudomonadati</taxon>
        <taxon>Pseudomonadota</taxon>
        <taxon>Alphaproteobacteria</taxon>
        <taxon>Acetobacterales</taxon>
        <taxon>Roseomonadaceae</taxon>
        <taxon>Roseomonas</taxon>
    </lineage>
</organism>
<evidence type="ECO:0000256" key="5">
    <source>
        <dbReference type="ARBA" id="ARBA00023014"/>
    </source>
</evidence>
<dbReference type="GO" id="GO:0051213">
    <property type="term" value="F:dioxygenase activity"/>
    <property type="evidence" value="ECO:0007669"/>
    <property type="project" value="UniProtKB-KW"/>
</dbReference>
<sequence length="362" mass="40689">MSGTRSFPLNAWYAAAWDYEIKRDLTARTICDKDVVLYRRNDGQVVVLEDACWHRLLPLSLGHLKGDEVVCGYHGLVFNPAGRCTFMPAQETINPSACVRAFPVVEKYRLIWVWMGDPALADPDRVPDFHWNSDLPWVGEGGTFYKLQCNYRLVIDNLMDLTHETYVHVGSIGDEAITRNPFEVTHTDRKVTVARWMEDIEPPPFWARMLGRPGHVDRWQIIHFEAPCVVAGDVGVALTGTGARQGDRSQGVNGFFLAAITPETATSCHYFWNFVRSFRTDDPALTKSLNLAHVNNGQGVYDQDHDVLEAQQRAISKNPRQPFYNLNIDAGSLWAHRLIDRLIAAEQRGQTPAGTSPGLAAE</sequence>
<evidence type="ECO:0000256" key="4">
    <source>
        <dbReference type="ARBA" id="ARBA00023004"/>
    </source>
</evidence>
<dbReference type="PANTHER" id="PTHR21266">
    <property type="entry name" value="IRON-SULFUR DOMAIN CONTAINING PROTEIN"/>
    <property type="match status" value="1"/>
</dbReference>
<dbReference type="RefSeq" id="WP_248665427.1">
    <property type="nucleotide sequence ID" value="NZ_JALPRX010000008.1"/>
</dbReference>
<proteinExistence type="predicted"/>
<dbReference type="Proteomes" id="UP001139516">
    <property type="component" value="Unassembled WGS sequence"/>
</dbReference>
<dbReference type="CDD" id="cd08878">
    <property type="entry name" value="RHO_alpha_C_DMO-like"/>
    <property type="match status" value="1"/>
</dbReference>
<evidence type="ECO:0000259" key="6">
    <source>
        <dbReference type="PROSITE" id="PS51296"/>
    </source>
</evidence>
<dbReference type="SUPFAM" id="SSF50022">
    <property type="entry name" value="ISP domain"/>
    <property type="match status" value="1"/>
</dbReference>
<evidence type="ECO:0000256" key="2">
    <source>
        <dbReference type="ARBA" id="ARBA00022723"/>
    </source>
</evidence>
<reference evidence="7" key="1">
    <citation type="submission" date="2022-04" db="EMBL/GenBank/DDBJ databases">
        <title>Roseomonas acroporae sp. nov., isolated from coral Acropora digitifera.</title>
        <authorList>
            <person name="Sun H."/>
        </authorList>
    </citation>
    <scope>NUCLEOTIDE SEQUENCE</scope>
    <source>
        <strain evidence="7">NAR14</strain>
    </source>
</reference>
<keyword evidence="3" id="KW-0560">Oxidoreductase</keyword>
<evidence type="ECO:0000256" key="1">
    <source>
        <dbReference type="ARBA" id="ARBA00022714"/>
    </source>
</evidence>
<evidence type="ECO:0000256" key="3">
    <source>
        <dbReference type="ARBA" id="ARBA00023002"/>
    </source>
</evidence>
<comment type="caution">
    <text evidence="7">The sequence shown here is derived from an EMBL/GenBank/DDBJ whole genome shotgun (WGS) entry which is preliminary data.</text>
</comment>
<dbReference type="SUPFAM" id="SSF55961">
    <property type="entry name" value="Bet v1-like"/>
    <property type="match status" value="1"/>
</dbReference>
<keyword evidence="7" id="KW-0223">Dioxygenase</keyword>
<dbReference type="Gene3D" id="2.102.10.10">
    <property type="entry name" value="Rieske [2Fe-2S] iron-sulphur domain"/>
    <property type="match status" value="1"/>
</dbReference>
<dbReference type="InterPro" id="IPR036922">
    <property type="entry name" value="Rieske_2Fe-2S_sf"/>
</dbReference>
<dbReference type="InterPro" id="IPR044043">
    <property type="entry name" value="VanA_C_cat"/>
</dbReference>
<keyword evidence="2" id="KW-0479">Metal-binding</keyword>
<dbReference type="Pfam" id="PF19112">
    <property type="entry name" value="VanA_C"/>
    <property type="match status" value="1"/>
</dbReference>
<keyword evidence="1" id="KW-0001">2Fe-2S</keyword>
<name>A0A9X1Y751_9PROT</name>
<dbReference type="InterPro" id="IPR050584">
    <property type="entry name" value="Cholesterol_7-desaturase"/>
</dbReference>
<dbReference type="Pfam" id="PF00355">
    <property type="entry name" value="Rieske"/>
    <property type="match status" value="1"/>
</dbReference>
<feature type="domain" description="Rieske" evidence="6">
    <location>
        <begin position="12"/>
        <end position="113"/>
    </location>
</feature>
<dbReference type="PANTHER" id="PTHR21266:SF60">
    <property type="entry name" value="3-KETOSTEROID-9-ALPHA-MONOOXYGENASE, OXYGENASE COMPONENT"/>
    <property type="match status" value="1"/>
</dbReference>
<gene>
    <name evidence="7" type="ORF">M0638_02760</name>
</gene>
<evidence type="ECO:0000313" key="8">
    <source>
        <dbReference type="Proteomes" id="UP001139516"/>
    </source>
</evidence>
<accession>A0A9X1Y751</accession>
<dbReference type="Gene3D" id="3.90.380.10">
    <property type="entry name" value="Naphthalene 1,2-dioxygenase Alpha Subunit, Chain A, domain 1"/>
    <property type="match status" value="1"/>
</dbReference>
<keyword evidence="5" id="KW-0411">Iron-sulfur</keyword>
<evidence type="ECO:0000313" key="7">
    <source>
        <dbReference type="EMBL" id="MCK8783302.1"/>
    </source>
</evidence>
<dbReference type="InterPro" id="IPR017941">
    <property type="entry name" value="Rieske_2Fe-2S"/>
</dbReference>
<protein>
    <submittedName>
        <fullName evidence="7">Aromatic ring-hydroxylating dioxygenase subunit alpha</fullName>
    </submittedName>
</protein>